<dbReference type="InterPro" id="IPR004089">
    <property type="entry name" value="MCPsignal_dom"/>
</dbReference>
<evidence type="ECO:0000259" key="9">
    <source>
        <dbReference type="PROSITE" id="PS50885"/>
    </source>
</evidence>
<evidence type="ECO:0000259" key="8">
    <source>
        <dbReference type="PROSITE" id="PS50111"/>
    </source>
</evidence>
<dbReference type="InterPro" id="IPR003660">
    <property type="entry name" value="HAMP_dom"/>
</dbReference>
<evidence type="ECO:0000256" key="1">
    <source>
        <dbReference type="ARBA" id="ARBA00004236"/>
    </source>
</evidence>
<accession>A0A1C0YPX3</accession>
<evidence type="ECO:0000256" key="3">
    <source>
        <dbReference type="ARBA" id="ARBA00023136"/>
    </source>
</evidence>
<dbReference type="Gene3D" id="1.10.287.950">
    <property type="entry name" value="Methyl-accepting chemotaxis protein"/>
    <property type="match status" value="1"/>
</dbReference>
<feature type="domain" description="Methyl-accepting transducer" evidence="8">
    <location>
        <begin position="275"/>
        <end position="511"/>
    </location>
</feature>
<dbReference type="RefSeq" id="WP_066465209.1">
    <property type="nucleotide sequence ID" value="NZ_MATO01000044.1"/>
</dbReference>
<dbReference type="Proteomes" id="UP000093482">
    <property type="component" value="Unassembled WGS sequence"/>
</dbReference>
<dbReference type="GO" id="GO:0007165">
    <property type="term" value="P:signal transduction"/>
    <property type="evidence" value="ECO:0007669"/>
    <property type="project" value="UniProtKB-KW"/>
</dbReference>
<dbReference type="Pfam" id="PF12729">
    <property type="entry name" value="4HB_MCP_1"/>
    <property type="match status" value="1"/>
</dbReference>
<dbReference type="Pfam" id="PF00015">
    <property type="entry name" value="MCPsignal"/>
    <property type="match status" value="1"/>
</dbReference>
<dbReference type="SMART" id="SM00283">
    <property type="entry name" value="MA"/>
    <property type="match status" value="1"/>
</dbReference>
<evidence type="ECO:0000256" key="6">
    <source>
        <dbReference type="PROSITE-ProRule" id="PRU00284"/>
    </source>
</evidence>
<dbReference type="CDD" id="cd11386">
    <property type="entry name" value="MCP_signal"/>
    <property type="match status" value="1"/>
</dbReference>
<organism evidence="10 11">
    <name type="scientific">Caryophanon latum</name>
    <dbReference type="NCBI Taxonomy" id="33977"/>
    <lineage>
        <taxon>Bacteria</taxon>
        <taxon>Bacillati</taxon>
        <taxon>Bacillota</taxon>
        <taxon>Bacilli</taxon>
        <taxon>Bacillales</taxon>
        <taxon>Caryophanaceae</taxon>
        <taxon>Caryophanon</taxon>
    </lineage>
</organism>
<comment type="subcellular location">
    <subcellularLocation>
        <location evidence="1">Cell membrane</location>
    </subcellularLocation>
</comment>
<dbReference type="PANTHER" id="PTHR32089">
    <property type="entry name" value="METHYL-ACCEPTING CHEMOTAXIS PROTEIN MCPB"/>
    <property type="match status" value="1"/>
</dbReference>
<gene>
    <name evidence="10" type="ORF">A6K76_12680</name>
</gene>
<feature type="domain" description="HAMP" evidence="9">
    <location>
        <begin position="203"/>
        <end position="256"/>
    </location>
</feature>
<name>A0A1C0YPX3_9BACL</name>
<evidence type="ECO:0008006" key="12">
    <source>
        <dbReference type="Google" id="ProtNLM"/>
    </source>
</evidence>
<dbReference type="SUPFAM" id="SSF58104">
    <property type="entry name" value="Methyl-accepting chemotaxis protein (MCP) signaling domain"/>
    <property type="match status" value="1"/>
</dbReference>
<reference evidence="10 11" key="1">
    <citation type="submission" date="2016-07" db="EMBL/GenBank/DDBJ databases">
        <title>Caryophanon latum genome sequencing.</title>
        <authorList>
            <person name="Verma A."/>
            <person name="Pal Y."/>
            <person name="Krishnamurthi S."/>
        </authorList>
    </citation>
    <scope>NUCLEOTIDE SEQUENCE [LARGE SCALE GENOMIC DNA]</scope>
    <source>
        <strain evidence="10 11">DSM 14151</strain>
    </source>
</reference>
<dbReference type="AlphaFoldDB" id="A0A1C0YPX3"/>
<keyword evidence="2" id="KW-1003">Cell membrane</keyword>
<dbReference type="Pfam" id="PF00672">
    <property type="entry name" value="HAMP"/>
    <property type="match status" value="1"/>
</dbReference>
<keyword evidence="7" id="KW-1133">Transmembrane helix</keyword>
<dbReference type="InterPro" id="IPR004090">
    <property type="entry name" value="Chemotax_Me-accpt_rcpt"/>
</dbReference>
<dbReference type="PROSITE" id="PS50111">
    <property type="entry name" value="CHEMOTAXIS_TRANSDUC_2"/>
    <property type="match status" value="1"/>
</dbReference>
<keyword evidence="7" id="KW-0812">Transmembrane</keyword>
<dbReference type="CDD" id="cd06225">
    <property type="entry name" value="HAMP"/>
    <property type="match status" value="1"/>
</dbReference>
<comment type="caution">
    <text evidence="10">The sequence shown here is derived from an EMBL/GenBank/DDBJ whole genome shotgun (WGS) entry which is preliminary data.</text>
</comment>
<sequence length="561" mass="62073">MSIKQKLFLSFSIITFLLVTLAIYASVQLYNMDNRSSFLLNERVDQTLESTSMQNAISLQGLYIRSYVLRQNDDDLVNLEKQRQFIQDTVAALDHTFTSPEILKEFESIKENQKIYTQYTEQVVAAVKRNDLKTADDILFTSAVPTNKQISDSITAIVEFEKEELKTINAETSSAARTARFLLIALSIVGIVATIFLALRMTQNITRPLITLKEAANIIASGDLRQNDVHVKTKDEIFELAEAFNLMKNNLFQLVTRVSANVSNASAATEQLAASTDAISSTTQDVTARVEQIAVAGRQAATMGEDCTRATDENADRIQKIAEAAQHLQTKAVDMQQLATEGSDKLQTTEEQMQLIQRSSYEAREKIRQLSVQSAEIENITKVITDITDQTNLLALNAAIEAARAGEHGKGFAVVADEVRKLAEESKMSATKIVNLTTLIQQDTQDVEQSVNTTVHNIDEGVLFVQHAQTSFRSITESINEMDEQIQDVSAASQEIAATTEQVAVSVNEMAKTITQSSEESSTVLAATEEQMATMEEINAVARTLSEDAMTLNEEVNRFKI</sequence>
<dbReference type="PANTHER" id="PTHR32089:SF112">
    <property type="entry name" value="LYSOZYME-LIKE PROTEIN-RELATED"/>
    <property type="match status" value="1"/>
</dbReference>
<dbReference type="GO" id="GO:0006935">
    <property type="term" value="P:chemotaxis"/>
    <property type="evidence" value="ECO:0007669"/>
    <property type="project" value="InterPro"/>
</dbReference>
<dbReference type="EMBL" id="MATO01000044">
    <property type="protein sequence ID" value="OCS89202.1"/>
    <property type="molecule type" value="Genomic_DNA"/>
</dbReference>
<dbReference type="Gene3D" id="6.10.340.10">
    <property type="match status" value="1"/>
</dbReference>
<dbReference type="InterPro" id="IPR024478">
    <property type="entry name" value="HlyB_4HB_MCP"/>
</dbReference>
<comment type="similarity">
    <text evidence="5">Belongs to the methyl-accepting chemotaxis (MCP) protein family.</text>
</comment>
<evidence type="ECO:0000313" key="10">
    <source>
        <dbReference type="EMBL" id="OCS89202.1"/>
    </source>
</evidence>
<evidence type="ECO:0000256" key="4">
    <source>
        <dbReference type="ARBA" id="ARBA00023224"/>
    </source>
</evidence>
<dbReference type="GO" id="GO:0004888">
    <property type="term" value="F:transmembrane signaling receptor activity"/>
    <property type="evidence" value="ECO:0007669"/>
    <property type="project" value="InterPro"/>
</dbReference>
<keyword evidence="11" id="KW-1185">Reference proteome</keyword>
<evidence type="ECO:0000256" key="5">
    <source>
        <dbReference type="ARBA" id="ARBA00029447"/>
    </source>
</evidence>
<evidence type="ECO:0000256" key="7">
    <source>
        <dbReference type="SAM" id="Phobius"/>
    </source>
</evidence>
<proteinExistence type="inferred from homology"/>
<evidence type="ECO:0000313" key="11">
    <source>
        <dbReference type="Proteomes" id="UP000093482"/>
    </source>
</evidence>
<dbReference type="GO" id="GO:0005886">
    <property type="term" value="C:plasma membrane"/>
    <property type="evidence" value="ECO:0007669"/>
    <property type="project" value="UniProtKB-SubCell"/>
</dbReference>
<protein>
    <recommendedName>
        <fullName evidence="12">Chemotaxis protein</fullName>
    </recommendedName>
</protein>
<dbReference type="OrthoDB" id="107771at2"/>
<keyword evidence="4 6" id="KW-0807">Transducer</keyword>
<keyword evidence="3 7" id="KW-0472">Membrane</keyword>
<dbReference type="SMART" id="SM00304">
    <property type="entry name" value="HAMP"/>
    <property type="match status" value="2"/>
</dbReference>
<dbReference type="PROSITE" id="PS50885">
    <property type="entry name" value="HAMP"/>
    <property type="match status" value="1"/>
</dbReference>
<feature type="transmembrane region" description="Helical" evidence="7">
    <location>
        <begin position="181"/>
        <end position="199"/>
    </location>
</feature>
<evidence type="ECO:0000256" key="2">
    <source>
        <dbReference type="ARBA" id="ARBA00022475"/>
    </source>
</evidence>
<dbReference type="PRINTS" id="PR00260">
    <property type="entry name" value="CHEMTRNSDUCR"/>
</dbReference>